<accession>A0ABQ5H8F9</accession>
<gene>
    <name evidence="1" type="ORF">Tco_1058041</name>
</gene>
<evidence type="ECO:0008006" key="3">
    <source>
        <dbReference type="Google" id="ProtNLM"/>
    </source>
</evidence>
<name>A0ABQ5H8F9_9ASTR</name>
<evidence type="ECO:0000313" key="2">
    <source>
        <dbReference type="Proteomes" id="UP001151760"/>
    </source>
</evidence>
<keyword evidence="2" id="KW-1185">Reference proteome</keyword>
<reference evidence="1" key="2">
    <citation type="submission" date="2022-01" db="EMBL/GenBank/DDBJ databases">
        <authorList>
            <person name="Yamashiro T."/>
            <person name="Shiraishi A."/>
            <person name="Satake H."/>
            <person name="Nakayama K."/>
        </authorList>
    </citation>
    <scope>NUCLEOTIDE SEQUENCE</scope>
</reference>
<comment type="caution">
    <text evidence="1">The sequence shown here is derived from an EMBL/GenBank/DDBJ whole genome shotgun (WGS) entry which is preliminary data.</text>
</comment>
<organism evidence="1 2">
    <name type="scientific">Tanacetum coccineum</name>
    <dbReference type="NCBI Taxonomy" id="301880"/>
    <lineage>
        <taxon>Eukaryota</taxon>
        <taxon>Viridiplantae</taxon>
        <taxon>Streptophyta</taxon>
        <taxon>Embryophyta</taxon>
        <taxon>Tracheophyta</taxon>
        <taxon>Spermatophyta</taxon>
        <taxon>Magnoliopsida</taxon>
        <taxon>eudicotyledons</taxon>
        <taxon>Gunneridae</taxon>
        <taxon>Pentapetalae</taxon>
        <taxon>asterids</taxon>
        <taxon>campanulids</taxon>
        <taxon>Asterales</taxon>
        <taxon>Asteraceae</taxon>
        <taxon>Asteroideae</taxon>
        <taxon>Anthemideae</taxon>
        <taxon>Anthemidinae</taxon>
        <taxon>Tanacetum</taxon>
    </lineage>
</organism>
<dbReference type="Proteomes" id="UP001151760">
    <property type="component" value="Unassembled WGS sequence"/>
</dbReference>
<proteinExistence type="predicted"/>
<reference evidence="1" key="1">
    <citation type="journal article" date="2022" name="Int. J. Mol. Sci.">
        <title>Draft Genome of Tanacetum Coccineum: Genomic Comparison of Closely Related Tanacetum-Family Plants.</title>
        <authorList>
            <person name="Yamashiro T."/>
            <person name="Shiraishi A."/>
            <person name="Nakayama K."/>
            <person name="Satake H."/>
        </authorList>
    </citation>
    <scope>NUCLEOTIDE SEQUENCE</scope>
</reference>
<sequence>MRYMEEKRVSSKNTLFQIIRKRFKLEIPVGLRSQKFSSAVMCHKISSNSSKDFFFENGHIAERVNPGKIKIIWRRDVWNSGNKDGRRTGKQEDSKALVTIDGEGISDMKIQRVTTIRRTEQLDFANPASKTLGKLHLIRDCDFHEKRMAKQAKLNNRMRLTHRTLHNKGIVDSGCSRHMTENKAYLAENQNFMVGLCCFEEVKLT</sequence>
<protein>
    <recommendedName>
        <fullName evidence="3">Transposase</fullName>
    </recommendedName>
</protein>
<dbReference type="EMBL" id="BQNB010019285">
    <property type="protein sequence ID" value="GJT83699.1"/>
    <property type="molecule type" value="Genomic_DNA"/>
</dbReference>
<evidence type="ECO:0000313" key="1">
    <source>
        <dbReference type="EMBL" id="GJT83699.1"/>
    </source>
</evidence>